<evidence type="ECO:0000313" key="2">
    <source>
        <dbReference type="Proteomes" id="UP000051587"/>
    </source>
</evidence>
<dbReference type="EMBL" id="CYSA01000027">
    <property type="protein sequence ID" value="CUH68156.1"/>
    <property type="molecule type" value="Genomic_DNA"/>
</dbReference>
<dbReference type="AlphaFoldDB" id="A0A0P1FJI8"/>
<name>A0A0P1FJI8_THAGE</name>
<keyword evidence="2" id="KW-1185">Reference proteome</keyword>
<protein>
    <submittedName>
        <fullName evidence="1">Uncharacterized protein</fullName>
    </submittedName>
</protein>
<dbReference type="Proteomes" id="UP000051587">
    <property type="component" value="Unassembled WGS sequence"/>
</dbReference>
<dbReference type="STRING" id="53501.SAMN04488043_104295"/>
<reference evidence="1 2" key="1">
    <citation type="submission" date="2015-09" db="EMBL/GenBank/DDBJ databases">
        <authorList>
            <consortium name="Swine Surveillance"/>
        </authorList>
    </citation>
    <scope>NUCLEOTIDE SEQUENCE [LARGE SCALE GENOMIC DNA]</scope>
    <source>
        <strain evidence="1 2">CECT 4357</strain>
    </source>
</reference>
<sequence length="57" mass="6286">MLTILAGSFLVAARNNSTGTPGFSYPKVAEKQIKTPLKAENPTRPIAPVRRRFLGRF</sequence>
<gene>
    <name evidence="1" type="ORF">TG4357_03423</name>
</gene>
<proteinExistence type="predicted"/>
<accession>A0A0P1FJI8</accession>
<organism evidence="1 2">
    <name type="scientific">Thalassovita gelatinovora</name>
    <name type="common">Thalassobius gelatinovorus</name>
    <dbReference type="NCBI Taxonomy" id="53501"/>
    <lineage>
        <taxon>Bacteria</taxon>
        <taxon>Pseudomonadati</taxon>
        <taxon>Pseudomonadota</taxon>
        <taxon>Alphaproteobacteria</taxon>
        <taxon>Rhodobacterales</taxon>
        <taxon>Roseobacteraceae</taxon>
        <taxon>Thalassovita</taxon>
    </lineage>
</organism>
<evidence type="ECO:0000313" key="1">
    <source>
        <dbReference type="EMBL" id="CUH68156.1"/>
    </source>
</evidence>